<feature type="domain" description="Aminoglycoside phosphotransferase" evidence="2">
    <location>
        <begin position="33"/>
        <end position="280"/>
    </location>
</feature>
<dbReference type="SUPFAM" id="SSF56112">
    <property type="entry name" value="Protein kinase-like (PK-like)"/>
    <property type="match status" value="1"/>
</dbReference>
<accession>A0ABV8IB07</accession>
<evidence type="ECO:0000313" key="4">
    <source>
        <dbReference type="Proteomes" id="UP001595850"/>
    </source>
</evidence>
<name>A0ABV8IB07_9ACTN</name>
<dbReference type="Gene3D" id="3.30.200.20">
    <property type="entry name" value="Phosphorylase Kinase, domain 1"/>
    <property type="match status" value="1"/>
</dbReference>
<comment type="caution">
    <text evidence="3">The sequence shown here is derived from an EMBL/GenBank/DDBJ whole genome shotgun (WGS) entry which is preliminary data.</text>
</comment>
<dbReference type="PANTHER" id="PTHR21064:SF6">
    <property type="entry name" value="AMINOGLYCOSIDE PHOSPHOTRANSFERASE DOMAIN-CONTAINING PROTEIN"/>
    <property type="match status" value="1"/>
</dbReference>
<dbReference type="PANTHER" id="PTHR21064">
    <property type="entry name" value="AMINOGLYCOSIDE PHOSPHOTRANSFERASE DOMAIN-CONTAINING PROTEIN-RELATED"/>
    <property type="match status" value="1"/>
</dbReference>
<dbReference type="Proteomes" id="UP001595850">
    <property type="component" value="Unassembled WGS sequence"/>
</dbReference>
<reference evidence="4" key="1">
    <citation type="journal article" date="2019" name="Int. J. Syst. Evol. Microbiol.">
        <title>The Global Catalogue of Microorganisms (GCM) 10K type strain sequencing project: providing services to taxonomists for standard genome sequencing and annotation.</title>
        <authorList>
            <consortium name="The Broad Institute Genomics Platform"/>
            <consortium name="The Broad Institute Genome Sequencing Center for Infectious Disease"/>
            <person name="Wu L."/>
            <person name="Ma J."/>
        </authorList>
    </citation>
    <scope>NUCLEOTIDE SEQUENCE [LARGE SCALE GENOMIC DNA]</scope>
    <source>
        <strain evidence="4">TBRC 4489</strain>
    </source>
</reference>
<gene>
    <name evidence="3" type="ORF">ACFOWE_18100</name>
</gene>
<dbReference type="Pfam" id="PF01636">
    <property type="entry name" value="APH"/>
    <property type="match status" value="1"/>
</dbReference>
<comment type="similarity">
    <text evidence="1">Belongs to the pseudomonas-type ThrB family.</text>
</comment>
<protein>
    <submittedName>
        <fullName evidence="3">Phosphotransferase</fullName>
    </submittedName>
</protein>
<organism evidence="3 4">
    <name type="scientific">Planomonospora corallina</name>
    <dbReference type="NCBI Taxonomy" id="1806052"/>
    <lineage>
        <taxon>Bacteria</taxon>
        <taxon>Bacillati</taxon>
        <taxon>Actinomycetota</taxon>
        <taxon>Actinomycetes</taxon>
        <taxon>Streptosporangiales</taxon>
        <taxon>Streptosporangiaceae</taxon>
        <taxon>Planomonospora</taxon>
    </lineage>
</organism>
<proteinExistence type="inferred from homology"/>
<dbReference type="InterPro" id="IPR002575">
    <property type="entry name" value="Aminoglycoside_PTrfase"/>
</dbReference>
<dbReference type="Gene3D" id="3.90.1200.10">
    <property type="match status" value="1"/>
</dbReference>
<evidence type="ECO:0000259" key="2">
    <source>
        <dbReference type="Pfam" id="PF01636"/>
    </source>
</evidence>
<sequence length="348" mass="37451">MTAHAQASARAELPARQITQVAAAFDVGTPSTVVFLPAGMMNRNWRIETARGVFALKEIVDVPVAKARRSLTALQALAAAGLPVCPPRLTAAGDTVADIDGRAYCLLPWATGSHRPGTDLGVGEAATLGGLLGGIHQALASTGTGLDQTVERPLAKVTAPEAAAADADRFLHVIAALETPGPFDAAAADALRQRKTLLAARAGDRPAGEVPRGPVGWTHGDVQPLNVLWQAGTVTAVLDWDRLAVRPYAEEVARTAQVQFTTSEGRLDLERVAAFTAGYRTVVDLADEDLADAVDRLWWKRMTDFWQLQWHYDKGDHGPDELWASGERLLHWWTARRDQVRAAFTARP</sequence>
<dbReference type="RefSeq" id="WP_377289265.1">
    <property type="nucleotide sequence ID" value="NZ_JBHSBM010000018.1"/>
</dbReference>
<dbReference type="InterPro" id="IPR011009">
    <property type="entry name" value="Kinase-like_dom_sf"/>
</dbReference>
<keyword evidence="4" id="KW-1185">Reference proteome</keyword>
<evidence type="ECO:0000256" key="1">
    <source>
        <dbReference type="ARBA" id="ARBA00038240"/>
    </source>
</evidence>
<evidence type="ECO:0000313" key="3">
    <source>
        <dbReference type="EMBL" id="MFC4060220.1"/>
    </source>
</evidence>
<dbReference type="EMBL" id="JBHSBM010000018">
    <property type="protein sequence ID" value="MFC4060220.1"/>
    <property type="molecule type" value="Genomic_DNA"/>
</dbReference>
<dbReference type="InterPro" id="IPR050249">
    <property type="entry name" value="Pseudomonas-type_ThrB"/>
</dbReference>